<accession>A0A8H6CM84</accession>
<dbReference type="Pfam" id="PF24864">
    <property type="entry name" value="DUF7730"/>
    <property type="match status" value="1"/>
</dbReference>
<reference evidence="3 4" key="1">
    <citation type="journal article" date="2020" name="Genomics">
        <title>Complete, high-quality genomes from long-read metagenomic sequencing of two wolf lichen thalli reveals enigmatic genome architecture.</title>
        <authorList>
            <person name="McKenzie S.K."/>
            <person name="Walston R.F."/>
            <person name="Allen J.L."/>
        </authorList>
    </citation>
    <scope>NUCLEOTIDE SEQUENCE [LARGE SCALE GENOMIC DNA]</scope>
    <source>
        <strain evidence="3">WasteWater2</strain>
    </source>
</reference>
<comment type="caution">
    <text evidence="3">The sequence shown here is derived from an EMBL/GenBank/DDBJ whole genome shotgun (WGS) entry which is preliminary data.</text>
</comment>
<dbReference type="PANTHER" id="PTHR38790">
    <property type="entry name" value="2EXR DOMAIN-CONTAINING PROTEIN-RELATED"/>
    <property type="match status" value="1"/>
</dbReference>
<dbReference type="GeneID" id="59294273"/>
<protein>
    <recommendedName>
        <fullName evidence="2">DUF7730 domain-containing protein</fullName>
    </recommendedName>
</protein>
<dbReference type="Proteomes" id="UP000578531">
    <property type="component" value="Unassembled WGS sequence"/>
</dbReference>
<name>A0A8H6CM84_9LECA</name>
<feature type="region of interest" description="Disordered" evidence="1">
    <location>
        <begin position="1"/>
        <end position="23"/>
    </location>
</feature>
<feature type="compositionally biased region" description="Basic and acidic residues" evidence="1">
    <location>
        <begin position="1"/>
        <end position="14"/>
    </location>
</feature>
<evidence type="ECO:0000256" key="1">
    <source>
        <dbReference type="SAM" id="MobiDB-lite"/>
    </source>
</evidence>
<evidence type="ECO:0000313" key="3">
    <source>
        <dbReference type="EMBL" id="KAF6225972.1"/>
    </source>
</evidence>
<feature type="domain" description="DUF7730" evidence="2">
    <location>
        <begin position="169"/>
        <end position="240"/>
    </location>
</feature>
<dbReference type="OrthoDB" id="4757095at2759"/>
<evidence type="ECO:0000259" key="2">
    <source>
        <dbReference type="Pfam" id="PF24864"/>
    </source>
</evidence>
<gene>
    <name evidence="3" type="ORF">HO173_012639</name>
</gene>
<keyword evidence="4" id="KW-1185">Reference proteome</keyword>
<evidence type="ECO:0000313" key="4">
    <source>
        <dbReference type="Proteomes" id="UP000578531"/>
    </source>
</evidence>
<sequence>MAKRKNEAEKAEGQRKKRVPFRAPKAATKAVLDPNYRENSSYRSLTRASRILQNATASPLLRLLPLEIRRKIYTEVLGHRLIHLKYLYDDDCESRSDASSIPFDVERKAVVAQNHWSLLVCDPDGPRSKEESQLVDLLPTGLSSLFWQLCNRNLGLGSIFSRNVPFEEQDGRMDHREMHMGLLRTCRQVYTEANQILWSTNTFSFNDATTFERFMETRDSFQRRTVQKLRLVIHWTFEGEREWNPAIRLPLIRSLQRLRRLELLIGHEMDTESYSKFKNGHGLDAPLETRFAEFLRKLSVLPLNSVHVKVVSEDMHPAGPLVSLWTEEDQLEYANVLRARLMNPDSADNHIRVQQELIEKQHRCASTLG</sequence>
<proteinExistence type="predicted"/>
<dbReference type="PANTHER" id="PTHR38790:SF4">
    <property type="entry name" value="2EXR DOMAIN-CONTAINING PROTEIN"/>
    <property type="match status" value="1"/>
</dbReference>
<organism evidence="3 4">
    <name type="scientific">Letharia columbiana</name>
    <dbReference type="NCBI Taxonomy" id="112416"/>
    <lineage>
        <taxon>Eukaryota</taxon>
        <taxon>Fungi</taxon>
        <taxon>Dikarya</taxon>
        <taxon>Ascomycota</taxon>
        <taxon>Pezizomycotina</taxon>
        <taxon>Lecanoromycetes</taxon>
        <taxon>OSLEUM clade</taxon>
        <taxon>Lecanoromycetidae</taxon>
        <taxon>Lecanorales</taxon>
        <taxon>Lecanorineae</taxon>
        <taxon>Parmeliaceae</taxon>
        <taxon>Letharia</taxon>
    </lineage>
</organism>
<dbReference type="AlphaFoldDB" id="A0A8H6CM84"/>
<dbReference type="EMBL" id="JACCJC010000097">
    <property type="protein sequence ID" value="KAF6225972.1"/>
    <property type="molecule type" value="Genomic_DNA"/>
</dbReference>
<dbReference type="InterPro" id="IPR056632">
    <property type="entry name" value="DUF7730"/>
</dbReference>
<dbReference type="RefSeq" id="XP_037158639.1">
    <property type="nucleotide sequence ID" value="XM_037314474.1"/>
</dbReference>